<proteinExistence type="inferred from homology"/>
<accession>A0AAV6Z7G6</accession>
<dbReference type="InterPro" id="IPR026947">
    <property type="entry name" value="UBN_middle_dom"/>
</dbReference>
<feature type="compositionally biased region" description="Polar residues" evidence="3">
    <location>
        <begin position="452"/>
        <end position="463"/>
    </location>
</feature>
<organism evidence="6 7">
    <name type="scientific">Engystomops pustulosus</name>
    <name type="common">Tungara frog</name>
    <name type="synonym">Physalaemus pustulosus</name>
    <dbReference type="NCBI Taxonomy" id="76066"/>
    <lineage>
        <taxon>Eukaryota</taxon>
        <taxon>Metazoa</taxon>
        <taxon>Chordata</taxon>
        <taxon>Craniata</taxon>
        <taxon>Vertebrata</taxon>
        <taxon>Euteleostomi</taxon>
        <taxon>Amphibia</taxon>
        <taxon>Batrachia</taxon>
        <taxon>Anura</taxon>
        <taxon>Neobatrachia</taxon>
        <taxon>Hyloidea</taxon>
        <taxon>Leptodactylidae</taxon>
        <taxon>Leiuperinae</taxon>
        <taxon>Engystomops</taxon>
    </lineage>
</organism>
<feature type="domain" description="Ubinuclein middle" evidence="5">
    <location>
        <begin position="226"/>
        <end position="442"/>
    </location>
</feature>
<feature type="compositionally biased region" description="Polar residues" evidence="3">
    <location>
        <begin position="963"/>
        <end position="990"/>
    </location>
</feature>
<feature type="compositionally biased region" description="Basic and acidic residues" evidence="3">
    <location>
        <begin position="467"/>
        <end position="477"/>
    </location>
</feature>
<evidence type="ECO:0000256" key="2">
    <source>
        <dbReference type="ARBA" id="ARBA00022553"/>
    </source>
</evidence>
<evidence type="ECO:0000256" key="3">
    <source>
        <dbReference type="SAM" id="MobiDB-lite"/>
    </source>
</evidence>
<dbReference type="PANTHER" id="PTHR21669">
    <property type="entry name" value="CAPZ-INTERACTING PROTEIN AND RELATED PROTEINS"/>
    <property type="match status" value="1"/>
</dbReference>
<evidence type="ECO:0000256" key="1">
    <source>
        <dbReference type="ARBA" id="ARBA00009911"/>
    </source>
</evidence>
<evidence type="ECO:0008006" key="8">
    <source>
        <dbReference type="Google" id="ProtNLM"/>
    </source>
</evidence>
<feature type="region of interest" description="Disordered" evidence="3">
    <location>
        <begin position="1085"/>
        <end position="1111"/>
    </location>
</feature>
<feature type="region of interest" description="Disordered" evidence="3">
    <location>
        <begin position="357"/>
        <end position="382"/>
    </location>
</feature>
<keyword evidence="2" id="KW-0597">Phosphoprotein</keyword>
<feature type="domain" description="Hpc2-related" evidence="4">
    <location>
        <begin position="2"/>
        <end position="47"/>
    </location>
</feature>
<evidence type="ECO:0000313" key="6">
    <source>
        <dbReference type="EMBL" id="KAG8545404.1"/>
    </source>
</evidence>
<feature type="region of interest" description="Disordered" evidence="3">
    <location>
        <begin position="50"/>
        <end position="110"/>
    </location>
</feature>
<name>A0AAV6Z7G6_ENGPU</name>
<dbReference type="AlphaFoldDB" id="A0AAV6Z7G6"/>
<feature type="region of interest" description="Disordered" evidence="3">
    <location>
        <begin position="452"/>
        <end position="520"/>
    </location>
</feature>
<feature type="compositionally biased region" description="Polar residues" evidence="3">
    <location>
        <begin position="868"/>
        <end position="889"/>
    </location>
</feature>
<sequence>MQDLVDMGYGYDESDSFIDNSEAYDELVPASLTTKYGGFYINSGTLQFRQASDTEDESVKGKKKKSPKKIKERGDKVKRPNREDEKKSKKSKYSKLGITALNGTKDKKKKKMLMANLQEMLARFEKDKKDFEKWTPPVTAAPTSITTPKTSSSSSPALPPPPPREAEPAPDPLLSTIESKRLHSSGAMDSMTEKQVRNLETPPEKRSVAHPGEAGKEAFKKQQAAPEGLPPALENKIKELAKWAQTPDGEKKFKCFSPEINPSLLDIYLQCRDLSSGLRSSVFSHLSSVLPCSKDLLVRWSTRLYLQKKGERLREPLRKLKEAVAKAMPEQITVYHAELKVYNEAKYAKILSEDKEKEQKMASEEEEDEDKGSKKAPGPRKKFQWTEEIRQLLCQLVRMKVDLYEPEGIGMSSLEDYLKTFLDEEVKHLWPRGWMQARTLFKESRRLYPQLSSLMSKNKTTTPPKIKGKESTGKPEKNIPSSSVESRGSASARDSPSSVVSSHTQDNSLDGDLIHNPPSLDGVSEHLSALSARTSGLVFEYPNPSKSVSEKAAGVEEKKKPFTTVSVVSVTSQPATRPIIHKKFTVSGSEKKMPPPVPSLKPSPDAQQKPLSQHQPGSARQMSPHQPGPAKQVTPHQPGPAKQITPHQPGPAKQITPHQPGPGKQMSPHQPGPAKQITPHPPGPAKAVSPHQPGPAKAVSPHQPGPGKAVSPHQPGPAKPVSPHQPGPGKQITPHQPGPIKQMSPHQPGPIKQVSPHQPGPIKQMSLNQPGPAKQITPHQAGPAKQVSPHQAGPAKQVSPHQAGPAKQMSPHQAGPAKQMSPHQAGPAKQMSMHQPGQTKSMSPHQPGQVKQISMQQPGPVKTPPANPSLQPSVSLYQISNKGSYTHPTQGGGAKVAAPSQQPLAPQTKPIRPQGIPPSPATSHKPIGPTGFIVRHLSSPGTAGVQVYRGPVSRPPAPPHVNPSGQASPVTPNQSSSSTSRNPNTVSTKKPNPPQKLTLMAPQNSGGGTQGVAKLLTSSMAGGGGNASANLNKGNAAPGLLGPAPLTIITPSYKPNGGKMSSPASLNLLSPISTFPLRVVSITTEPSPKAGASKDAIVTGPAPGTFNHGLPRSKCTCKTLS</sequence>
<dbReference type="GO" id="GO:0005634">
    <property type="term" value="C:nucleus"/>
    <property type="evidence" value="ECO:0007669"/>
    <property type="project" value="TreeGrafter"/>
</dbReference>
<comment type="caution">
    <text evidence="6">The sequence shown here is derived from an EMBL/GenBank/DDBJ whole genome shotgun (WGS) entry which is preliminary data.</text>
</comment>
<feature type="compositionally biased region" description="Polar residues" evidence="3">
    <location>
        <begin position="605"/>
        <end position="624"/>
    </location>
</feature>
<feature type="compositionally biased region" description="Pro residues" evidence="3">
    <location>
        <begin position="714"/>
        <end position="726"/>
    </location>
</feature>
<feature type="compositionally biased region" description="Basic residues" evidence="3">
    <location>
        <begin position="61"/>
        <end position="71"/>
    </location>
</feature>
<dbReference type="PANTHER" id="PTHR21669:SF12">
    <property type="entry name" value="UBINUCLEIN-1"/>
    <property type="match status" value="1"/>
</dbReference>
<feature type="compositionally biased region" description="Basic and acidic residues" evidence="3">
    <location>
        <begin position="72"/>
        <end position="87"/>
    </location>
</feature>
<protein>
    <recommendedName>
        <fullName evidence="8">Ubinuclein-1</fullName>
    </recommendedName>
</protein>
<evidence type="ECO:0000259" key="5">
    <source>
        <dbReference type="Pfam" id="PF14075"/>
    </source>
</evidence>
<dbReference type="Pfam" id="PF14075">
    <property type="entry name" value="UBN_AB"/>
    <property type="match status" value="1"/>
</dbReference>
<dbReference type="EMBL" id="WNYA01001637">
    <property type="protein sequence ID" value="KAG8545404.1"/>
    <property type="molecule type" value="Genomic_DNA"/>
</dbReference>
<dbReference type="InterPro" id="IPR014840">
    <property type="entry name" value="HRD"/>
</dbReference>
<comment type="similarity">
    <text evidence="1">Belongs to the ubinuclein family.</text>
</comment>
<evidence type="ECO:0000259" key="4">
    <source>
        <dbReference type="Pfam" id="PF08729"/>
    </source>
</evidence>
<dbReference type="Proteomes" id="UP000824782">
    <property type="component" value="Unassembled WGS sequence"/>
</dbReference>
<feature type="region of interest" description="Disordered" evidence="3">
    <location>
        <begin position="568"/>
        <end position="1009"/>
    </location>
</feature>
<evidence type="ECO:0000313" key="7">
    <source>
        <dbReference type="Proteomes" id="UP000824782"/>
    </source>
</evidence>
<feature type="compositionally biased region" description="Basic and acidic residues" evidence="3">
    <location>
        <begin position="191"/>
        <end position="220"/>
    </location>
</feature>
<reference evidence="6" key="1">
    <citation type="thesis" date="2020" institute="ProQuest LLC" country="789 East Eisenhower Parkway, Ann Arbor, MI, USA">
        <title>Comparative Genomics and Chromosome Evolution.</title>
        <authorList>
            <person name="Mudd A.B."/>
        </authorList>
    </citation>
    <scope>NUCLEOTIDE SEQUENCE</scope>
    <source>
        <strain evidence="6">237g6f4</strain>
        <tissue evidence="6">Blood</tissue>
    </source>
</reference>
<gene>
    <name evidence="6" type="ORF">GDO81_020938</name>
</gene>
<feature type="compositionally biased region" description="Low complexity" evidence="3">
    <location>
        <begin position="140"/>
        <end position="156"/>
    </location>
</feature>
<dbReference type="Pfam" id="PF08729">
    <property type="entry name" value="HUN"/>
    <property type="match status" value="1"/>
</dbReference>
<feature type="compositionally biased region" description="Polar residues" evidence="3">
    <location>
        <begin position="832"/>
        <end position="857"/>
    </location>
</feature>
<feature type="compositionally biased region" description="Low complexity" evidence="3">
    <location>
        <begin position="481"/>
        <end position="502"/>
    </location>
</feature>
<keyword evidence="7" id="KW-1185">Reference proteome</keyword>
<feature type="region of interest" description="Disordered" evidence="3">
    <location>
        <begin position="130"/>
        <end position="226"/>
    </location>
</feature>
<dbReference type="GO" id="GO:0006325">
    <property type="term" value="P:chromatin organization"/>
    <property type="evidence" value="ECO:0007669"/>
    <property type="project" value="TreeGrafter"/>
</dbReference>